<feature type="transmembrane region" description="Helical" evidence="2">
    <location>
        <begin position="1126"/>
        <end position="1147"/>
    </location>
</feature>
<dbReference type="SUPFAM" id="SSF57184">
    <property type="entry name" value="Growth factor receptor domain"/>
    <property type="match status" value="2"/>
</dbReference>
<feature type="transmembrane region" description="Helical" evidence="2">
    <location>
        <begin position="988"/>
        <end position="1008"/>
    </location>
</feature>
<proteinExistence type="predicted"/>
<evidence type="ECO:0000313" key="6">
    <source>
        <dbReference type="Proteomes" id="UP001165122"/>
    </source>
</evidence>
<feature type="transmembrane region" description="Helical" evidence="2">
    <location>
        <begin position="938"/>
        <end position="956"/>
    </location>
</feature>
<evidence type="ECO:0000259" key="4">
    <source>
        <dbReference type="Pfam" id="PF07699"/>
    </source>
</evidence>
<dbReference type="OrthoDB" id="200667at2759"/>
<dbReference type="PANTHER" id="PTHR11319">
    <property type="entry name" value="G PROTEIN-COUPLED RECEPTOR-RELATED"/>
    <property type="match status" value="1"/>
</dbReference>
<dbReference type="Proteomes" id="UP001165122">
    <property type="component" value="Unassembled WGS sequence"/>
</dbReference>
<reference evidence="6" key="1">
    <citation type="journal article" date="2023" name="Commun. Biol.">
        <title>Genome analysis of Parmales, the sister group of diatoms, reveals the evolutionary specialization of diatoms from phago-mixotrophs to photoautotrophs.</title>
        <authorList>
            <person name="Ban H."/>
            <person name="Sato S."/>
            <person name="Yoshikawa S."/>
            <person name="Yamada K."/>
            <person name="Nakamura Y."/>
            <person name="Ichinomiya M."/>
            <person name="Sato N."/>
            <person name="Blanc-Mathieu R."/>
            <person name="Endo H."/>
            <person name="Kuwata A."/>
            <person name="Ogata H."/>
        </authorList>
    </citation>
    <scope>NUCLEOTIDE SEQUENCE [LARGE SCALE GENOMIC DNA]</scope>
    <source>
        <strain evidence="6">NIES 3700</strain>
    </source>
</reference>
<feature type="transmembrane region" description="Helical" evidence="2">
    <location>
        <begin position="1321"/>
        <end position="1338"/>
    </location>
</feature>
<evidence type="ECO:0000256" key="1">
    <source>
        <dbReference type="SAM" id="MobiDB-lite"/>
    </source>
</evidence>
<keyword evidence="6" id="KW-1185">Reference proteome</keyword>
<keyword evidence="2" id="KW-0472">Membrane</keyword>
<feature type="transmembrane region" description="Helical" evidence="2">
    <location>
        <begin position="1056"/>
        <end position="1078"/>
    </location>
</feature>
<evidence type="ECO:0000256" key="2">
    <source>
        <dbReference type="SAM" id="Phobius"/>
    </source>
</evidence>
<evidence type="ECO:0000256" key="3">
    <source>
        <dbReference type="SAM" id="SignalP"/>
    </source>
</evidence>
<feature type="domain" description="Tyrosine-protein kinase ephrin type A/B receptor-like" evidence="4">
    <location>
        <begin position="488"/>
        <end position="537"/>
    </location>
</feature>
<keyword evidence="3" id="KW-0732">Signal</keyword>
<dbReference type="SMART" id="SM01411">
    <property type="entry name" value="Ephrin_rec_like"/>
    <property type="match status" value="7"/>
</dbReference>
<dbReference type="InterPro" id="IPR009030">
    <property type="entry name" value="Growth_fac_rcpt_cys_sf"/>
</dbReference>
<name>A0A9W7FGZ1_9STRA</name>
<accession>A0A9W7FGZ1</accession>
<comment type="caution">
    <text evidence="5">The sequence shown here is derived from an EMBL/GenBank/DDBJ whole genome shotgun (WGS) entry which is preliminary data.</text>
</comment>
<dbReference type="Gene3D" id="2.10.220.10">
    <property type="entry name" value="Hormone Receptor, Insulin-like Growth Factor Receptor 1, Chain A, domain 2"/>
    <property type="match status" value="1"/>
</dbReference>
<feature type="transmembrane region" description="Helical" evidence="2">
    <location>
        <begin position="877"/>
        <end position="896"/>
    </location>
</feature>
<dbReference type="EMBL" id="BRXW01000169">
    <property type="protein sequence ID" value="GMI11935.1"/>
    <property type="molecule type" value="Genomic_DNA"/>
</dbReference>
<dbReference type="Gene3D" id="2.10.50.10">
    <property type="entry name" value="Tumor Necrosis Factor Receptor, subunit A, domain 2"/>
    <property type="match status" value="1"/>
</dbReference>
<feature type="compositionally biased region" description="Basic and acidic residues" evidence="1">
    <location>
        <begin position="1650"/>
        <end position="1663"/>
    </location>
</feature>
<sequence length="1669" mass="178151">MLLLPLLLLSTLLPFTTPQQLCIEVSCMDTRGDGWNSPVCGDWGDEECTGEVEFFNADGTTPYSPTSGIGGPPWSTPFKTLSSSGGESFFKKFTDVCFSSCACYVARVDDHENVAVLNGYDQQFTVTREDTGEALVYLDGSDVQVGDPWEGEFCILDSCPTCGAGEGFDSDTYSCGDCLQGEYNELTSHRSGCSLCPAGTYNGNAGASSIDDCTSCPADTYSAETGRTQVSDCSACSGGGSTYSTTGAKSCWMEYSAVSTSSDLLGLIHTSGTALAGSTVNVAAGTYDGASNDGINIEVKKTFYGTIIGDVDNLGTTVFDGKFNNAGPIMTVFRTMGEKLTIRAIKFYRGQHRTSAGLQTNGVETCPAESSHATAICEVKIDLIQCSFVDCKIWGPHGMAGAITSQHYKDIINILGCSFSGSARDNGQDQNGKDIYIANGGQVTVAGYCEAGSAGIEGSSLSTWIFGTGATLTGNVKSFSGCNLCSSGSYSSEANAASCTTCDKGKYKEGTGGTTVCDECGTGKYNDQTGAGLESDCQDCASGKYQPSTAAVSPYDCANCDAGKYSPSAALSECTDCSTGKYSAEMSSDCVECPPGTYTGSTSSIDCTGCEVGRYAGSTGFSACNPCEEGKFTDVTHSNSCTACDGGKMSVLNRLSCSDCDTGKYATPGSFSCTLCPPGFYPSDSAGYCQPCDAGTRSAEDGSGCVACPGGTFSSVAADVCIDCEPGKFSQGFGSEVCSFCDLVVLGSTTLENTISNSPDACICMGGFYNDILAKKCTSIEKLSNSANHAGVSEEKPGMDTMTLDIAPNFWRVSTNSTEVWECWTPEVCIGGLTLDNNNGSLCADGHYGPFCAVCMPNYAPSKGQCVKCTGDARTTVIMGVLALITGLALAVVGCWKLKTTDEEITVEKQEAFFKKVKKKVAKAKAAVMKVKIQGKIVLSYFQIATGLSFNFNLHFPVSFTNIMNSVQIINFDFGSYMPINCMVEMNYLTSLYGMTLFSLALMFALYAGSKVLATKSKSGVTPVNGGGNTTEVGRRLTVSPPAADPKRGKTDWSSLLFNNLLLFTFLILPSISTKIIYTFACLPLTDDDGEVDYEDGAALPINLNEGTFLKADYSIRCDSEERKAAMGYAAVMLLIFPIGIPSWYYYQLWKERDHLDPGQGALLNSMNVRMKDKDGEVYYLWPERDLEAEAQHSGKEKIKVFKPIPKETLIRAVEEKKGVIVTLDEDEAMYCAMWMRDEFMKTNPRVARLKFLWEPYEPQCYWFECVETVRKLMLTSGLVFFNAGTASQIAVAIFICLFSMRVYAGYKPFIKETHDRLAETAQWQLFLTLFGGLLIKVDVTTEDGYSQQIFGDVMAAVQFVIPAMMVYQMFLKKGKKLEGDDDGEDANPLGNFLGGIKDKMDDAGLGAVTNSLSSVADKMAQMKDDIAGELGMEEGDGEGEMLGFETGEKLGEVIEEFFEKCSSKVEAFLDEKFAGVKSAFTTSFKQEFEKRRGMLEDPVEASKGAMAFARGAVLEVIAGSGGGGGSDVASEAQEMIDEKISEFRAAVVIWAVTESGDFLDNDIIPEFKGYMEEQGVPEMLLSKGVEHVRSKIIAQIESWVGSMIDMLVSSAKGGIGGAIGGVGGGDEKDVETRAPVLSPTKDGGGGSVKCDEGKEERGEGGSERNNGI</sequence>
<feature type="transmembrane region" description="Helical" evidence="2">
    <location>
        <begin position="1350"/>
        <end position="1371"/>
    </location>
</feature>
<dbReference type="PANTHER" id="PTHR11319:SF35">
    <property type="entry name" value="OUTER MEMBRANE PROTEIN PMPC-RELATED"/>
    <property type="match status" value="1"/>
</dbReference>
<keyword evidence="2" id="KW-0812">Transmembrane</keyword>
<keyword evidence="2" id="KW-1133">Transmembrane helix</keyword>
<feature type="chain" id="PRO_5040883732" description="Tyrosine-protein kinase ephrin type A/B receptor-like domain-containing protein" evidence="3">
    <location>
        <begin position="19"/>
        <end position="1669"/>
    </location>
</feature>
<organism evidence="5 6">
    <name type="scientific">Triparma laevis f. longispina</name>
    <dbReference type="NCBI Taxonomy" id="1714387"/>
    <lineage>
        <taxon>Eukaryota</taxon>
        <taxon>Sar</taxon>
        <taxon>Stramenopiles</taxon>
        <taxon>Ochrophyta</taxon>
        <taxon>Bolidophyceae</taxon>
        <taxon>Parmales</taxon>
        <taxon>Triparmaceae</taxon>
        <taxon>Triparma</taxon>
    </lineage>
</organism>
<feature type="transmembrane region" description="Helical" evidence="2">
    <location>
        <begin position="1279"/>
        <end position="1301"/>
    </location>
</feature>
<feature type="signal peptide" evidence="3">
    <location>
        <begin position="1"/>
        <end position="18"/>
    </location>
</feature>
<dbReference type="InterPro" id="IPR011641">
    <property type="entry name" value="Tyr-kin_ephrin_A/B_rcpt-like"/>
</dbReference>
<evidence type="ECO:0000313" key="5">
    <source>
        <dbReference type="EMBL" id="GMI11935.1"/>
    </source>
</evidence>
<feature type="region of interest" description="Disordered" evidence="1">
    <location>
        <begin position="1024"/>
        <end position="1046"/>
    </location>
</feature>
<dbReference type="Pfam" id="PF07699">
    <property type="entry name" value="Ephrin_rec_like"/>
    <property type="match status" value="1"/>
</dbReference>
<gene>
    <name evidence="5" type="ORF">TrLO_g5745</name>
</gene>
<protein>
    <recommendedName>
        <fullName evidence="4">Tyrosine-protein kinase ephrin type A/B receptor-like domain-containing protein</fullName>
    </recommendedName>
</protein>
<feature type="region of interest" description="Disordered" evidence="1">
    <location>
        <begin position="1623"/>
        <end position="1669"/>
    </location>
</feature>